<keyword evidence="1" id="KW-1133">Transmembrane helix</keyword>
<evidence type="ECO:0000313" key="3">
    <source>
        <dbReference type="Proteomes" id="UP001597100"/>
    </source>
</evidence>
<sequence length="179" mass="20407">MTKKDFFRIIIKLFGLYSAILILFYQIPYIIQYSQFGIDVSSALFVIVSMIIAIGLFIILIFNADKIIQWLKLDQGFDDEKIDFKNFNLQNIVNFSVILIGGFLIIDNIAVFLRQIYLAFKSTASSSGLTSMIDTFSTDQADYFTLFSSGLSITLGYLMLTNFTRISKWIIKFENSNSG</sequence>
<comment type="caution">
    <text evidence="2">The sequence shown here is derived from an EMBL/GenBank/DDBJ whole genome shotgun (WGS) entry which is preliminary data.</text>
</comment>
<feature type="transmembrane region" description="Helical" evidence="1">
    <location>
        <begin position="140"/>
        <end position="160"/>
    </location>
</feature>
<dbReference type="EMBL" id="JBHTJP010000005">
    <property type="protein sequence ID" value="MFD0975370.1"/>
    <property type="molecule type" value="Genomic_DNA"/>
</dbReference>
<keyword evidence="3" id="KW-1185">Reference proteome</keyword>
<protein>
    <submittedName>
        <fullName evidence="2">Uncharacterized protein</fullName>
    </submittedName>
</protein>
<reference evidence="3" key="1">
    <citation type="journal article" date="2019" name="Int. J. Syst. Evol. Microbiol.">
        <title>The Global Catalogue of Microorganisms (GCM) 10K type strain sequencing project: providing services to taxonomists for standard genome sequencing and annotation.</title>
        <authorList>
            <consortium name="The Broad Institute Genomics Platform"/>
            <consortium name="The Broad Institute Genome Sequencing Center for Infectious Disease"/>
            <person name="Wu L."/>
            <person name="Ma J."/>
        </authorList>
    </citation>
    <scope>NUCLEOTIDE SEQUENCE [LARGE SCALE GENOMIC DNA]</scope>
    <source>
        <strain evidence="3">CCUG 60898</strain>
    </source>
</reference>
<feature type="transmembrane region" description="Helical" evidence="1">
    <location>
        <begin position="43"/>
        <end position="62"/>
    </location>
</feature>
<proteinExistence type="predicted"/>
<dbReference type="RefSeq" id="WP_380736389.1">
    <property type="nucleotide sequence ID" value="NZ_JBHTJP010000005.1"/>
</dbReference>
<keyword evidence="1" id="KW-0472">Membrane</keyword>
<evidence type="ECO:0000256" key="1">
    <source>
        <dbReference type="SAM" id="Phobius"/>
    </source>
</evidence>
<name>A0ABW3IC11_9FLAO</name>
<evidence type="ECO:0000313" key="2">
    <source>
        <dbReference type="EMBL" id="MFD0975370.1"/>
    </source>
</evidence>
<dbReference type="Proteomes" id="UP001597100">
    <property type="component" value="Unassembled WGS sequence"/>
</dbReference>
<feature type="transmembrane region" description="Helical" evidence="1">
    <location>
        <begin position="9"/>
        <end position="31"/>
    </location>
</feature>
<keyword evidence="1" id="KW-0812">Transmembrane</keyword>
<feature type="transmembrane region" description="Helical" evidence="1">
    <location>
        <begin position="92"/>
        <end position="120"/>
    </location>
</feature>
<organism evidence="2 3">
    <name type="scientific">Salinimicrobium gaetbulicola</name>
    <dbReference type="NCBI Taxonomy" id="999702"/>
    <lineage>
        <taxon>Bacteria</taxon>
        <taxon>Pseudomonadati</taxon>
        <taxon>Bacteroidota</taxon>
        <taxon>Flavobacteriia</taxon>
        <taxon>Flavobacteriales</taxon>
        <taxon>Flavobacteriaceae</taxon>
        <taxon>Salinimicrobium</taxon>
    </lineage>
</organism>
<gene>
    <name evidence="2" type="ORF">ACFQ1G_01065</name>
</gene>
<accession>A0ABW3IC11</accession>